<dbReference type="Pfam" id="PF02467">
    <property type="entry name" value="Whib"/>
    <property type="match status" value="1"/>
</dbReference>
<name>A0A8J3J830_9ACTN</name>
<evidence type="ECO:0000256" key="8">
    <source>
        <dbReference type="ARBA" id="ARBA00023125"/>
    </source>
</evidence>
<evidence type="ECO:0000256" key="1">
    <source>
        <dbReference type="ARBA" id="ARBA00004496"/>
    </source>
</evidence>
<accession>A0A8J3J830</accession>
<dbReference type="GO" id="GO:0051539">
    <property type="term" value="F:4 iron, 4 sulfur cluster binding"/>
    <property type="evidence" value="ECO:0007669"/>
    <property type="project" value="UniProtKB-UniRule"/>
</dbReference>
<feature type="domain" description="4Fe-4S Wbl-type" evidence="12">
    <location>
        <begin position="38"/>
        <end position="95"/>
    </location>
</feature>
<evidence type="ECO:0000256" key="10">
    <source>
        <dbReference type="ARBA" id="ARBA00023163"/>
    </source>
</evidence>
<evidence type="ECO:0000256" key="4">
    <source>
        <dbReference type="ARBA" id="ARBA00022723"/>
    </source>
</evidence>
<organism evidence="13 14">
    <name type="scientific">Catellatospora bangladeshensis</name>
    <dbReference type="NCBI Taxonomy" id="310355"/>
    <lineage>
        <taxon>Bacteria</taxon>
        <taxon>Bacillati</taxon>
        <taxon>Actinomycetota</taxon>
        <taxon>Actinomycetes</taxon>
        <taxon>Micromonosporales</taxon>
        <taxon>Micromonosporaceae</taxon>
        <taxon>Catellatospora</taxon>
    </lineage>
</organism>
<dbReference type="HAMAP" id="MF_01479">
    <property type="entry name" value="WhiB"/>
    <property type="match status" value="1"/>
</dbReference>
<reference evidence="13 14" key="1">
    <citation type="submission" date="2021-01" db="EMBL/GenBank/DDBJ databases">
        <title>Whole genome shotgun sequence of Catellatospora bangladeshensis NBRC 107357.</title>
        <authorList>
            <person name="Komaki H."/>
            <person name="Tamura T."/>
        </authorList>
    </citation>
    <scope>NUCLEOTIDE SEQUENCE [LARGE SCALE GENOMIC DNA]</scope>
    <source>
        <strain evidence="13 14">NBRC 107357</strain>
    </source>
</reference>
<keyword evidence="3 11" id="KW-0004">4Fe-4S</keyword>
<feature type="binding site" evidence="11">
    <location>
        <position position="39"/>
    </location>
    <ligand>
        <name>[4Fe-4S] cluster</name>
        <dbReference type="ChEBI" id="CHEBI:49883"/>
    </ligand>
</feature>
<keyword evidence="9 11" id="KW-1015">Disulfide bond</keyword>
<feature type="binding site" evidence="11">
    <location>
        <position position="62"/>
    </location>
    <ligand>
        <name>[4Fe-4S] cluster</name>
        <dbReference type="ChEBI" id="CHEBI:49883"/>
    </ligand>
</feature>
<comment type="caution">
    <text evidence="13">The sequence shown here is derived from an EMBL/GenBank/DDBJ whole genome shotgun (WGS) entry which is preliminary data.</text>
</comment>
<feature type="binding site" evidence="11">
    <location>
        <position position="65"/>
    </location>
    <ligand>
        <name>[4Fe-4S] cluster</name>
        <dbReference type="ChEBI" id="CHEBI:49883"/>
    </ligand>
</feature>
<keyword evidence="14" id="KW-1185">Reference proteome</keyword>
<dbReference type="GO" id="GO:0045892">
    <property type="term" value="P:negative regulation of DNA-templated transcription"/>
    <property type="evidence" value="ECO:0007669"/>
    <property type="project" value="TreeGrafter"/>
</dbReference>
<comment type="cofactor">
    <cofactor evidence="11">
        <name>[4Fe-4S] cluster</name>
        <dbReference type="ChEBI" id="CHEBI:49883"/>
    </cofactor>
    <text evidence="11">Binds 1 [4Fe-4S] cluster per subunit. Following nitrosylation of the [4Fe-4S] cluster binds 1 [4Fe-8(NO)] cluster per subunit.</text>
</comment>
<feature type="binding site" evidence="11">
    <location>
        <position position="71"/>
    </location>
    <ligand>
        <name>[4Fe-4S] cluster</name>
        <dbReference type="ChEBI" id="CHEBI:49883"/>
    </ligand>
</feature>
<dbReference type="Proteomes" id="UP000601223">
    <property type="component" value="Unassembled WGS sequence"/>
</dbReference>
<evidence type="ECO:0000256" key="7">
    <source>
        <dbReference type="ARBA" id="ARBA00023015"/>
    </source>
</evidence>
<comment type="PTM">
    <text evidence="11">The Fe-S cluster can be nitrosylated by nitric oxide (NO).</text>
</comment>
<gene>
    <name evidence="11" type="primary">whiB</name>
    <name evidence="13" type="ORF">Cba03nite_12110</name>
</gene>
<dbReference type="GO" id="GO:0046872">
    <property type="term" value="F:metal ion binding"/>
    <property type="evidence" value="ECO:0007669"/>
    <property type="project" value="UniProtKB-KW"/>
</dbReference>
<dbReference type="InterPro" id="IPR034768">
    <property type="entry name" value="4FE4S_WBL"/>
</dbReference>
<evidence type="ECO:0000256" key="2">
    <source>
        <dbReference type="ARBA" id="ARBA00006597"/>
    </source>
</evidence>
<protein>
    <recommendedName>
        <fullName evidence="11">Transcriptional regulator WhiB</fullName>
    </recommendedName>
</protein>
<evidence type="ECO:0000256" key="11">
    <source>
        <dbReference type="HAMAP-Rule" id="MF_01479"/>
    </source>
</evidence>
<keyword evidence="6 11" id="KW-0411">Iron-sulfur</keyword>
<comment type="subcellular location">
    <subcellularLocation>
        <location evidence="1 11">Cytoplasm</location>
    </subcellularLocation>
</comment>
<keyword evidence="11" id="KW-0963">Cytoplasm</keyword>
<keyword evidence="10 11" id="KW-0804">Transcription</keyword>
<dbReference type="GO" id="GO:0005737">
    <property type="term" value="C:cytoplasm"/>
    <property type="evidence" value="ECO:0007669"/>
    <property type="project" value="UniProtKB-SubCell"/>
</dbReference>
<dbReference type="InterPro" id="IPR003482">
    <property type="entry name" value="Whib"/>
</dbReference>
<dbReference type="PROSITE" id="PS51674">
    <property type="entry name" value="4FE4S_WBL"/>
    <property type="match status" value="1"/>
</dbReference>
<dbReference type="AlphaFoldDB" id="A0A8J3J830"/>
<proteinExistence type="inferred from homology"/>
<keyword evidence="5 11" id="KW-0408">Iron</keyword>
<evidence type="ECO:0000313" key="13">
    <source>
        <dbReference type="EMBL" id="GIF79862.1"/>
    </source>
</evidence>
<dbReference type="PANTHER" id="PTHR38839">
    <property type="entry name" value="TRANSCRIPTIONAL REGULATOR WHID-RELATED"/>
    <property type="match status" value="1"/>
</dbReference>
<evidence type="ECO:0000256" key="9">
    <source>
        <dbReference type="ARBA" id="ARBA00023157"/>
    </source>
</evidence>
<comment type="similarity">
    <text evidence="2 11">Belongs to the WhiB family.</text>
</comment>
<keyword evidence="7 11" id="KW-0805">Transcription regulation</keyword>
<sequence length="179" mass="19490">MTRARIPRPHEVAAARRDPRLVRAVRERHDNAWRTRGACQAVDPETFFPAPLEPADAAVQLCGRCPVSGACLAWALSVGDCHGVWGGTTARERRAMLVAWRTEEQQEELPYAAYGPQADLVVSAGELRAPQRPAAGATRQVPRIPMQRTGLALRALGDTERDSVLHGVPLLAREPVHAG</sequence>
<evidence type="ECO:0000259" key="12">
    <source>
        <dbReference type="PROSITE" id="PS51674"/>
    </source>
</evidence>
<dbReference type="GO" id="GO:0047134">
    <property type="term" value="F:protein-disulfide reductase [NAD(P)H] activity"/>
    <property type="evidence" value="ECO:0007669"/>
    <property type="project" value="TreeGrafter"/>
</dbReference>
<evidence type="ECO:0000256" key="6">
    <source>
        <dbReference type="ARBA" id="ARBA00023014"/>
    </source>
</evidence>
<keyword evidence="4 11" id="KW-0479">Metal-binding</keyword>
<evidence type="ECO:0000313" key="14">
    <source>
        <dbReference type="Proteomes" id="UP000601223"/>
    </source>
</evidence>
<dbReference type="GO" id="GO:0045454">
    <property type="term" value="P:cell redox homeostasis"/>
    <property type="evidence" value="ECO:0007669"/>
    <property type="project" value="TreeGrafter"/>
</dbReference>
<dbReference type="GO" id="GO:0003677">
    <property type="term" value="F:DNA binding"/>
    <property type="evidence" value="ECO:0007669"/>
    <property type="project" value="UniProtKB-UniRule"/>
</dbReference>
<evidence type="ECO:0000256" key="5">
    <source>
        <dbReference type="ARBA" id="ARBA00023004"/>
    </source>
</evidence>
<keyword evidence="8 11" id="KW-0238">DNA-binding</keyword>
<comment type="PTM">
    <text evidence="11">Upon Fe-S cluster removal intramolecular disulfide bonds are formed.</text>
</comment>
<comment type="function">
    <text evidence="11">Acts as a transcriptional regulator. Probably redox-responsive. The apo- but not holo-form probably binds DNA.</text>
</comment>
<evidence type="ECO:0000256" key="3">
    <source>
        <dbReference type="ARBA" id="ARBA00022485"/>
    </source>
</evidence>
<dbReference type="GO" id="GO:0035731">
    <property type="term" value="F:dinitrosyl-iron complex binding"/>
    <property type="evidence" value="ECO:0007669"/>
    <property type="project" value="UniProtKB-UniRule"/>
</dbReference>
<dbReference type="EMBL" id="BONF01000008">
    <property type="protein sequence ID" value="GIF79862.1"/>
    <property type="molecule type" value="Genomic_DNA"/>
</dbReference>